<dbReference type="AlphaFoldDB" id="A0A1I7S3T8"/>
<evidence type="ECO:0000256" key="2">
    <source>
        <dbReference type="ARBA" id="ARBA00022692"/>
    </source>
</evidence>
<comment type="subcellular location">
    <subcellularLocation>
        <location evidence="1">Membrane</location>
    </subcellularLocation>
</comment>
<dbReference type="SUPFAM" id="SSF81321">
    <property type="entry name" value="Family A G protein-coupled receptor-like"/>
    <property type="match status" value="1"/>
</dbReference>
<feature type="transmembrane region" description="Helical" evidence="5">
    <location>
        <begin position="240"/>
        <end position="263"/>
    </location>
</feature>
<keyword evidence="4 5" id="KW-0472">Membrane</keyword>
<dbReference type="WBParaSite" id="BXY_0766900.1">
    <property type="protein sequence ID" value="BXY_0766900.1"/>
    <property type="gene ID" value="BXY_0766900"/>
</dbReference>
<feature type="transmembrane region" description="Helical" evidence="5">
    <location>
        <begin position="54"/>
        <end position="77"/>
    </location>
</feature>
<name>A0A1I7S3T8_BURXY</name>
<dbReference type="EMBL" id="CAJFCV020000004">
    <property type="protein sequence ID" value="CAG9116510.1"/>
    <property type="molecule type" value="Genomic_DNA"/>
</dbReference>
<sequence length="332" mass="37647">MMCLDVCAWAGSDHSYCYLYIMQTTLSFVGFFFNLVICIFAFSGDRFSPHTAMFRTLMLGDLLSSLGFIIDSISALLQRNSDTLTGPPEMMFVSVSTCVANKPHLFILQTARQWTAVLVMIMGIERYLFITYPLWFKVVRVRRLPILVFTTCFVLLSSGIAYTNALFIDPGELTHFTCEVTWAFGDNYGWCQTTIVVMAISMAFVLNFYSYRVVKQDSALLHFGNNRTRMNSERRKIRKAMWIIGASVLACVFPQIIVSVLRVINHMGLQKTKMLISQLFLLKFVANFVLLAKLSRVGPGLSVFAPRCCTMSLRKARIDHTDSIASVSYYVN</sequence>
<feature type="transmembrane region" description="Helical" evidence="5">
    <location>
        <begin position="146"/>
        <end position="167"/>
    </location>
</feature>
<dbReference type="EMBL" id="CAJFDI010000004">
    <property type="protein sequence ID" value="CAD5226928.1"/>
    <property type="molecule type" value="Genomic_DNA"/>
</dbReference>
<evidence type="ECO:0000313" key="8">
    <source>
        <dbReference type="Proteomes" id="UP000095284"/>
    </source>
</evidence>
<gene>
    <name evidence="7" type="ORF">BXYJ_LOCUS9473</name>
</gene>
<dbReference type="PROSITE" id="PS00237">
    <property type="entry name" value="G_PROTEIN_RECEP_F1_1"/>
    <property type="match status" value="1"/>
</dbReference>
<evidence type="ECO:0000313" key="10">
    <source>
        <dbReference type="WBParaSite" id="BXY_0766900.1"/>
    </source>
</evidence>
<dbReference type="InterPro" id="IPR000276">
    <property type="entry name" value="GPCR_Rhodpsn"/>
</dbReference>
<evidence type="ECO:0000256" key="1">
    <source>
        <dbReference type="ARBA" id="ARBA00004370"/>
    </source>
</evidence>
<organism evidence="8 10">
    <name type="scientific">Bursaphelenchus xylophilus</name>
    <name type="common">Pinewood nematode worm</name>
    <name type="synonym">Aphelenchoides xylophilus</name>
    <dbReference type="NCBI Taxonomy" id="6326"/>
    <lineage>
        <taxon>Eukaryota</taxon>
        <taxon>Metazoa</taxon>
        <taxon>Ecdysozoa</taxon>
        <taxon>Nematoda</taxon>
        <taxon>Chromadorea</taxon>
        <taxon>Rhabditida</taxon>
        <taxon>Tylenchina</taxon>
        <taxon>Tylenchomorpha</taxon>
        <taxon>Aphelenchoidea</taxon>
        <taxon>Aphelenchoididae</taxon>
        <taxon>Bursaphelenchus</taxon>
    </lineage>
</organism>
<dbReference type="GO" id="GO:0016020">
    <property type="term" value="C:membrane"/>
    <property type="evidence" value="ECO:0007669"/>
    <property type="project" value="UniProtKB-SubCell"/>
</dbReference>
<dbReference type="Proteomes" id="UP000095284">
    <property type="component" value="Unplaced"/>
</dbReference>
<dbReference type="OrthoDB" id="5807083at2759"/>
<reference evidence="7" key="2">
    <citation type="submission" date="2020-09" db="EMBL/GenBank/DDBJ databases">
        <authorList>
            <person name="Kikuchi T."/>
        </authorList>
    </citation>
    <scope>NUCLEOTIDE SEQUENCE</scope>
    <source>
        <strain evidence="7">Ka4C1</strain>
    </source>
</reference>
<evidence type="ECO:0000259" key="6">
    <source>
        <dbReference type="PROSITE" id="PS50262"/>
    </source>
</evidence>
<feature type="transmembrane region" description="Helical" evidence="5">
    <location>
        <begin position="114"/>
        <end position="134"/>
    </location>
</feature>
<keyword evidence="2 5" id="KW-0812">Transmembrane</keyword>
<reference evidence="10" key="1">
    <citation type="submission" date="2016-11" db="UniProtKB">
        <authorList>
            <consortium name="WormBaseParasite"/>
        </authorList>
    </citation>
    <scope>IDENTIFICATION</scope>
</reference>
<keyword evidence="9" id="KW-1185">Reference proteome</keyword>
<evidence type="ECO:0000256" key="5">
    <source>
        <dbReference type="SAM" id="Phobius"/>
    </source>
</evidence>
<feature type="domain" description="G-protein coupled receptors family 1 profile" evidence="6">
    <location>
        <begin position="32"/>
        <end position="291"/>
    </location>
</feature>
<accession>A0A1I7S3T8</accession>
<dbReference type="GO" id="GO:0004930">
    <property type="term" value="F:G protein-coupled receptor activity"/>
    <property type="evidence" value="ECO:0007669"/>
    <property type="project" value="InterPro"/>
</dbReference>
<dbReference type="Gene3D" id="1.20.1070.10">
    <property type="entry name" value="Rhodopsin 7-helix transmembrane proteins"/>
    <property type="match status" value="1"/>
</dbReference>
<dbReference type="PROSITE" id="PS50262">
    <property type="entry name" value="G_PROTEIN_RECEP_F1_2"/>
    <property type="match status" value="1"/>
</dbReference>
<feature type="transmembrane region" description="Helical" evidence="5">
    <location>
        <begin position="275"/>
        <end position="292"/>
    </location>
</feature>
<feature type="transmembrane region" description="Helical" evidence="5">
    <location>
        <begin position="20"/>
        <end position="42"/>
    </location>
</feature>
<evidence type="ECO:0000256" key="3">
    <source>
        <dbReference type="ARBA" id="ARBA00022989"/>
    </source>
</evidence>
<evidence type="ECO:0000313" key="9">
    <source>
        <dbReference type="Proteomes" id="UP000659654"/>
    </source>
</evidence>
<proteinExistence type="predicted"/>
<dbReference type="InterPro" id="IPR017452">
    <property type="entry name" value="GPCR_Rhodpsn_7TM"/>
</dbReference>
<evidence type="ECO:0000313" key="7">
    <source>
        <dbReference type="EMBL" id="CAD5226928.1"/>
    </source>
</evidence>
<protein>
    <submittedName>
        <fullName evidence="7">(pine wood nematode) hypothetical protein</fullName>
    </submittedName>
    <submittedName>
        <fullName evidence="10">G_PROTEIN_RECEP_F1_2 domain-containing protein</fullName>
    </submittedName>
</protein>
<dbReference type="Proteomes" id="UP000659654">
    <property type="component" value="Unassembled WGS sequence"/>
</dbReference>
<dbReference type="Proteomes" id="UP000582659">
    <property type="component" value="Unassembled WGS sequence"/>
</dbReference>
<dbReference type="Pfam" id="PF00001">
    <property type="entry name" value="7tm_1"/>
    <property type="match status" value="1"/>
</dbReference>
<keyword evidence="3 5" id="KW-1133">Transmembrane helix</keyword>
<feature type="transmembrane region" description="Helical" evidence="5">
    <location>
        <begin position="187"/>
        <end position="209"/>
    </location>
</feature>
<evidence type="ECO:0000256" key="4">
    <source>
        <dbReference type="ARBA" id="ARBA00023136"/>
    </source>
</evidence>